<dbReference type="EMBL" id="GAKU01000039">
    <property type="protein sequence ID" value="JAA92598.1"/>
    <property type="molecule type" value="mRNA"/>
</dbReference>
<dbReference type="InterPro" id="IPR004963">
    <property type="entry name" value="PAE/NOTUM"/>
</dbReference>
<organism evidence="2">
    <name type="scientific">Dendrocoelum lacteum</name>
    <dbReference type="NCBI Taxonomy" id="27895"/>
    <lineage>
        <taxon>Eukaryota</taxon>
        <taxon>Metazoa</taxon>
        <taxon>Spiralia</taxon>
        <taxon>Lophotrochozoa</taxon>
        <taxon>Platyhelminthes</taxon>
        <taxon>Rhabditophora</taxon>
        <taxon>Seriata</taxon>
        <taxon>Tricladida</taxon>
        <taxon>Continenticola</taxon>
        <taxon>Planarioidea</taxon>
        <taxon>Dendrocoelidae</taxon>
        <taxon>Dendrocoelum</taxon>
    </lineage>
</organism>
<evidence type="ECO:0000313" key="2">
    <source>
        <dbReference type="EMBL" id="JAA92598.1"/>
    </source>
</evidence>
<proteinExistence type="evidence at transcript level"/>
<name>T1E107_9PLAT</name>
<dbReference type="PANTHER" id="PTHR21562:SF122">
    <property type="entry name" value="PALMITOLEOYL-PROTEIN CARBOXYLESTERASE NOTUM"/>
    <property type="match status" value="1"/>
</dbReference>
<dbReference type="AlphaFoldDB" id="T1E107"/>
<evidence type="ECO:0000256" key="1">
    <source>
        <dbReference type="ARBA" id="ARBA00010213"/>
    </source>
</evidence>
<accession>T1E107</accession>
<protein>
    <submittedName>
        <fullName evidence="2">Notum</fullName>
    </submittedName>
</protein>
<dbReference type="PANTHER" id="PTHR21562">
    <property type="entry name" value="NOTUM-RELATED"/>
    <property type="match status" value="1"/>
</dbReference>
<dbReference type="GO" id="GO:0016787">
    <property type="term" value="F:hydrolase activity"/>
    <property type="evidence" value="ECO:0007669"/>
    <property type="project" value="InterPro"/>
</dbReference>
<dbReference type="ESTHER" id="9plat-t1e107">
    <property type="family name" value="Pectinacetylesterase-Notum"/>
</dbReference>
<sequence>MVKLTDILLIFHYLFLLTFNIHCSILPNWTQGKGKSVFDTLSKLNGQQTQNSFHGRRYQHFQLKKFPNSTNVRCNDGSIPGYYTRLSQSKCSRKWLIFLEGGWYCFDDNTCQSRKRTHYDLFSSEFWSSERQLGGILSNNERINPGFYDFNAVYIPYCSSDLWSGKRWKKTKGLYFHGSRILDAVIDDLSKNNRFKKAKSVDFVGSSAGGIGVLLNIDRIARRIKKSFRRKIPVNGIVDSAWFLDYPAYRQSNCTHIYDCPPETAIQKGMSLWSPRIPRRCKRFQGPNKQWRCFMGHVIYRHLKNPVFIIQSLFDDAQLQMSKVPILEGGSNQKFSYIQQLGGFAAQTLRQAKGVFAHSCVDHEILTKSNWAYLSVNNQGLHQTLAYWKLSLANKFKRSKQKLPRGRKIVQKGCPNSDKNLPQMKDPSPRQFQLIDSCHISQVTNSNNRLFLNRTLTRCADAIPLIPLCNPSCTPLSHPVSGLKMSFIDLLELYNVRINLIAKSLGTTMDGLRKMNTQQQISLLYCSSR</sequence>
<comment type="similarity">
    <text evidence="1">Belongs to the pectinacetylesterase family. Notum subfamily.</text>
</comment>
<reference evidence="2" key="1">
    <citation type="submission" date="2013-06" db="EMBL/GenBank/DDBJ databases">
        <title>Reactivating head regrowth in a regeneration deficient planarian species.</title>
        <authorList>
            <person name="Liu S.-Y."/>
            <person name="Brandl H."/>
            <person name="Henry I."/>
            <person name="Rink J."/>
        </authorList>
    </citation>
    <scope>NUCLEOTIDE SEQUENCE</scope>
</reference>
<dbReference type="Pfam" id="PF03283">
    <property type="entry name" value="PAE"/>
    <property type="match status" value="1"/>
</dbReference>